<evidence type="ECO:0000256" key="1">
    <source>
        <dbReference type="SAM" id="Coils"/>
    </source>
</evidence>
<evidence type="ECO:0008006" key="6">
    <source>
        <dbReference type="Google" id="ProtNLM"/>
    </source>
</evidence>
<comment type="caution">
    <text evidence="4">The sequence shown here is derived from an EMBL/GenBank/DDBJ whole genome shotgun (WGS) entry which is preliminary data.</text>
</comment>
<accession>A0A9D4I3L1</accession>
<evidence type="ECO:0000256" key="2">
    <source>
        <dbReference type="SAM" id="MobiDB-lite"/>
    </source>
</evidence>
<organism evidence="4 5">
    <name type="scientific">Dreissena polymorpha</name>
    <name type="common">Zebra mussel</name>
    <name type="synonym">Mytilus polymorpha</name>
    <dbReference type="NCBI Taxonomy" id="45954"/>
    <lineage>
        <taxon>Eukaryota</taxon>
        <taxon>Metazoa</taxon>
        <taxon>Spiralia</taxon>
        <taxon>Lophotrochozoa</taxon>
        <taxon>Mollusca</taxon>
        <taxon>Bivalvia</taxon>
        <taxon>Autobranchia</taxon>
        <taxon>Heteroconchia</taxon>
        <taxon>Euheterodonta</taxon>
        <taxon>Imparidentia</taxon>
        <taxon>Neoheterodontei</taxon>
        <taxon>Myida</taxon>
        <taxon>Dreissenoidea</taxon>
        <taxon>Dreissenidae</taxon>
        <taxon>Dreissena</taxon>
    </lineage>
</organism>
<sequence>MISKSSLLGHALCIQVVIHFWVEVNCHGGMSEPPMRSLAWRYGYDAPVNYDWNALYCGGYNVFKESGGKCGLCGDPYNGPFENDRGGPFDTGVIVRHYPAGLGVIDVKFEISAFHKGYVTFKLCPNNDMVLTKECLDRHPLTIKEGQENGDPYKFYPPGIGLHEVKVELPRGIICDRCVLQWTYTAGNNEGQSESGQRCMGCGLQETFVNCADISIGGTIDRIPVHNNTIPPEEILVIPNTPEVTKWFEDTQKDAATDVIQVITQHLPQSQSGHPQQRTPSGSHMQDVDRPGISAVNVPHTKDSVIDNIAVANWIRSGMGPEVNQMNTLNNAGGVISLRDGTNSQHLQRNGAQTVGQTGSTGLTSTGNPELDNWIASVRQNMLTVNAGNSIQGLNMFGEMLQHLPNNVGGTATVNFPRPSHIHTVADLRQNQQQHQQQQQNALIQQQQLIQQQIEQQQQLQLQQGQLQNQQQRVQHQLLTQQQQQQLQQQQQQLQQRQLQHLVQQQQQQLLQGGARFPNTVQTNTLTQATPQFAVSQNTINTANLGSLIGSIDNTVKSVQALHINPAQINNPISPSQTNNLIPPQEFVSRMVALSQTFPSPSQWVRGDGMSDPRDAVRPATQLVARDFSTQEIQQHVPQLPSNMGPRQDASAMSEFRNQQMATANMQNWFPNSQAFAQNRITAIHLSEPAAAIGQNMNGQVYRQINPQSLPRRIQVESMEVAQHLLRKFPQLQGRVYLSSQAHLRNKYDNMNIKYSQRQIA</sequence>
<gene>
    <name evidence="4" type="ORF">DPMN_181246</name>
</gene>
<dbReference type="EMBL" id="JAIWYP010000010">
    <property type="protein sequence ID" value="KAH3746829.1"/>
    <property type="molecule type" value="Genomic_DNA"/>
</dbReference>
<keyword evidence="1" id="KW-0175">Coiled coil</keyword>
<protein>
    <recommendedName>
        <fullName evidence="6">Chitin-binding type-4 domain-containing protein</fullName>
    </recommendedName>
</protein>
<dbReference type="AlphaFoldDB" id="A0A9D4I3L1"/>
<proteinExistence type="predicted"/>
<dbReference type="Proteomes" id="UP000828390">
    <property type="component" value="Unassembled WGS sequence"/>
</dbReference>
<keyword evidence="3" id="KW-0732">Signal</keyword>
<evidence type="ECO:0000256" key="3">
    <source>
        <dbReference type="SAM" id="SignalP"/>
    </source>
</evidence>
<feature type="compositionally biased region" description="Polar residues" evidence="2">
    <location>
        <begin position="267"/>
        <end position="284"/>
    </location>
</feature>
<keyword evidence="5" id="KW-1185">Reference proteome</keyword>
<evidence type="ECO:0000313" key="4">
    <source>
        <dbReference type="EMBL" id="KAH3746829.1"/>
    </source>
</evidence>
<reference evidence="4" key="2">
    <citation type="submission" date="2020-11" db="EMBL/GenBank/DDBJ databases">
        <authorList>
            <person name="McCartney M.A."/>
            <person name="Auch B."/>
            <person name="Kono T."/>
            <person name="Mallez S."/>
            <person name="Becker A."/>
            <person name="Gohl D.M."/>
            <person name="Silverstein K.A.T."/>
            <person name="Koren S."/>
            <person name="Bechman K.B."/>
            <person name="Herman A."/>
            <person name="Abrahante J.E."/>
            <person name="Garbe J."/>
        </authorList>
    </citation>
    <scope>NUCLEOTIDE SEQUENCE</scope>
    <source>
        <strain evidence="4">Duluth1</strain>
        <tissue evidence="4">Whole animal</tissue>
    </source>
</reference>
<evidence type="ECO:0000313" key="5">
    <source>
        <dbReference type="Proteomes" id="UP000828390"/>
    </source>
</evidence>
<feature type="signal peptide" evidence="3">
    <location>
        <begin position="1"/>
        <end position="26"/>
    </location>
</feature>
<feature type="region of interest" description="Disordered" evidence="2">
    <location>
        <begin position="267"/>
        <end position="291"/>
    </location>
</feature>
<feature type="chain" id="PRO_5038571233" description="Chitin-binding type-4 domain-containing protein" evidence="3">
    <location>
        <begin position="27"/>
        <end position="761"/>
    </location>
</feature>
<feature type="coiled-coil region" evidence="1">
    <location>
        <begin position="425"/>
        <end position="500"/>
    </location>
</feature>
<reference evidence="4" key="1">
    <citation type="journal article" date="2019" name="bioRxiv">
        <title>The Genome of the Zebra Mussel, Dreissena polymorpha: A Resource for Invasive Species Research.</title>
        <authorList>
            <person name="McCartney M.A."/>
            <person name="Auch B."/>
            <person name="Kono T."/>
            <person name="Mallez S."/>
            <person name="Zhang Y."/>
            <person name="Obille A."/>
            <person name="Becker A."/>
            <person name="Abrahante J.E."/>
            <person name="Garbe J."/>
            <person name="Badalamenti J.P."/>
            <person name="Herman A."/>
            <person name="Mangelson H."/>
            <person name="Liachko I."/>
            <person name="Sullivan S."/>
            <person name="Sone E.D."/>
            <person name="Koren S."/>
            <person name="Silverstein K.A.T."/>
            <person name="Beckman K.B."/>
            <person name="Gohl D.M."/>
        </authorList>
    </citation>
    <scope>NUCLEOTIDE SEQUENCE</scope>
    <source>
        <strain evidence="4">Duluth1</strain>
        <tissue evidence="4">Whole animal</tissue>
    </source>
</reference>
<name>A0A9D4I3L1_DREPO</name>